<keyword evidence="5" id="KW-0732">Signal</keyword>
<keyword evidence="2" id="KW-0378">Hydrolase</keyword>
<evidence type="ECO:0000256" key="4">
    <source>
        <dbReference type="PIRSR" id="PIRSR600514-1"/>
    </source>
</evidence>
<dbReference type="GO" id="GO:0005975">
    <property type="term" value="P:carbohydrate metabolic process"/>
    <property type="evidence" value="ECO:0007669"/>
    <property type="project" value="InterPro"/>
</dbReference>
<dbReference type="PANTHER" id="PTHR12631">
    <property type="entry name" value="ALPHA-L-IDURONIDASE"/>
    <property type="match status" value="1"/>
</dbReference>
<keyword evidence="3" id="KW-0326">Glycosidase</keyword>
<dbReference type="InterPro" id="IPR049165">
    <property type="entry name" value="GH39_as"/>
</dbReference>
<evidence type="ECO:0000313" key="7">
    <source>
        <dbReference type="EMBL" id="KHM91429.1"/>
    </source>
</evidence>
<gene>
    <name evidence="7" type="ORF">OR61_19130</name>
</gene>
<reference evidence="7 8" key="1">
    <citation type="submission" date="2014-11" db="EMBL/GenBank/DDBJ databases">
        <title>Draft Genome Sequences of Xanthomonas vesicatoria Strains from the Balkan Peninsula.</title>
        <authorList>
            <person name="Vancheva T."/>
            <person name="Lefeuvre P."/>
            <person name="Bogatzevska N."/>
            <person name="Moncheva P."/>
            <person name="Koebnik R."/>
        </authorList>
    </citation>
    <scope>NUCLEOTIDE SEQUENCE [LARGE SCALE GENOMIC DNA]</scope>
    <source>
        <strain evidence="7 8">53M</strain>
    </source>
</reference>
<name>A0AAJ0N2N4_9XANT</name>
<feature type="chain" id="PRO_5042477478" evidence="5">
    <location>
        <begin position="21"/>
        <end position="220"/>
    </location>
</feature>
<dbReference type="InterPro" id="IPR051923">
    <property type="entry name" value="Glycosyl_Hydrolase_39"/>
</dbReference>
<feature type="non-terminal residue" evidence="7">
    <location>
        <position position="220"/>
    </location>
</feature>
<dbReference type="EMBL" id="JSYJ01000162">
    <property type="protein sequence ID" value="KHM91429.1"/>
    <property type="molecule type" value="Genomic_DNA"/>
</dbReference>
<comment type="caution">
    <text evidence="7">The sequence shown here is derived from an EMBL/GenBank/DDBJ whole genome shotgun (WGS) entry which is preliminary data.</text>
</comment>
<dbReference type="AlphaFoldDB" id="A0AAJ0N2N4"/>
<evidence type="ECO:0000259" key="6">
    <source>
        <dbReference type="Pfam" id="PF01229"/>
    </source>
</evidence>
<evidence type="ECO:0000256" key="1">
    <source>
        <dbReference type="ARBA" id="ARBA00008875"/>
    </source>
</evidence>
<dbReference type="PROSITE" id="PS01027">
    <property type="entry name" value="GLYCOSYL_HYDROL_F39"/>
    <property type="match status" value="1"/>
</dbReference>
<dbReference type="Gene3D" id="3.20.20.80">
    <property type="entry name" value="Glycosidases"/>
    <property type="match status" value="1"/>
</dbReference>
<dbReference type="InterPro" id="IPR000514">
    <property type="entry name" value="Glyco_hydro_39"/>
</dbReference>
<comment type="similarity">
    <text evidence="1">Belongs to the glycosyl hydrolase 39 family.</text>
</comment>
<dbReference type="InterPro" id="IPR049166">
    <property type="entry name" value="GH39_cat"/>
</dbReference>
<dbReference type="PRINTS" id="PR00745">
    <property type="entry name" value="GLHYDRLASE39"/>
</dbReference>
<feature type="active site" description="Proton donor" evidence="4">
    <location>
        <position position="180"/>
    </location>
</feature>
<dbReference type="SUPFAM" id="SSF51445">
    <property type="entry name" value="(Trans)glycosidases"/>
    <property type="match status" value="1"/>
</dbReference>
<feature type="signal peptide" evidence="5">
    <location>
        <begin position="1"/>
        <end position="20"/>
    </location>
</feature>
<protein>
    <submittedName>
        <fullName evidence="7">Beta-xylosidase</fullName>
    </submittedName>
</protein>
<evidence type="ECO:0000256" key="2">
    <source>
        <dbReference type="ARBA" id="ARBA00022801"/>
    </source>
</evidence>
<dbReference type="GO" id="GO:0004553">
    <property type="term" value="F:hydrolase activity, hydrolyzing O-glycosyl compounds"/>
    <property type="evidence" value="ECO:0007669"/>
    <property type="project" value="InterPro"/>
</dbReference>
<dbReference type="Proteomes" id="UP000030969">
    <property type="component" value="Unassembled WGS sequence"/>
</dbReference>
<proteinExistence type="inferred from homology"/>
<dbReference type="RefSeq" id="WP_039429195.1">
    <property type="nucleotide sequence ID" value="NZ_JSYJ01000162.1"/>
</dbReference>
<evidence type="ECO:0000256" key="3">
    <source>
        <dbReference type="ARBA" id="ARBA00023295"/>
    </source>
</evidence>
<accession>A0AAJ0N2N4</accession>
<evidence type="ECO:0000256" key="5">
    <source>
        <dbReference type="SAM" id="SignalP"/>
    </source>
</evidence>
<dbReference type="PANTHER" id="PTHR12631:SF10">
    <property type="entry name" value="BETA-XYLOSIDASE-LIKE PROTEIN-RELATED"/>
    <property type="match status" value="1"/>
</dbReference>
<feature type="domain" description="Glycosyl hydrolases family 39 N-terminal catalytic" evidence="6">
    <location>
        <begin position="28"/>
        <end position="219"/>
    </location>
</feature>
<dbReference type="Pfam" id="PF01229">
    <property type="entry name" value="Glyco_hydro_39"/>
    <property type="match status" value="1"/>
</dbReference>
<sequence>MRLDVLLAAALCCVATSALAQHAAPRTIQLDLTTAGAPVDRFYNLSVGSDFPGTLIRPDTQAHLVPAVQELGFRYIRFHDVFHDALGTVKEVDGKLVYDWTKLDQLYDALLAKRIRPFVELGFTPSAMKTSEQTLFYWKGNTSHPDPAKWAQLIDAYVRHIRDRYGADEVRQWYFEVWNEPNLKDFWENADQQAYFDLYANTARTIKAIDPQLRVGGPST</sequence>
<dbReference type="InterPro" id="IPR017853">
    <property type="entry name" value="GH"/>
</dbReference>
<organism evidence="7 8">
    <name type="scientific">Xanthomonas vesicatoria</name>
    <dbReference type="NCBI Taxonomy" id="56460"/>
    <lineage>
        <taxon>Bacteria</taxon>
        <taxon>Pseudomonadati</taxon>
        <taxon>Pseudomonadota</taxon>
        <taxon>Gammaproteobacteria</taxon>
        <taxon>Lysobacterales</taxon>
        <taxon>Lysobacteraceae</taxon>
        <taxon>Xanthomonas</taxon>
    </lineage>
</organism>
<evidence type="ECO:0000313" key="8">
    <source>
        <dbReference type="Proteomes" id="UP000030969"/>
    </source>
</evidence>